<sequence length="162" mass="18702">MWRFGMNLIFAFPRKFWSSFRVSSYFDYRDTTLSQANPFKDLKWSNVPRIKLSSLSKSDDTFPSLQALLDLYYLISGFMDYLWSCELNISNFGPADRKILPVVPSRRTLNALSIPRKFSALMFSSLIASVWALRICDGSFRMVANLTIVICKQFEPTTLSHV</sequence>
<comment type="caution">
    <text evidence="1">The sequence shown here is derived from an EMBL/GenBank/DDBJ whole genome shotgun (WGS) entry which is preliminary data.</text>
</comment>
<protein>
    <submittedName>
        <fullName evidence="1">Uncharacterized protein</fullName>
    </submittedName>
</protein>
<dbReference type="AlphaFoldDB" id="A0A6L2KY14"/>
<organism evidence="1">
    <name type="scientific">Tanacetum cinerariifolium</name>
    <name type="common">Dalmatian daisy</name>
    <name type="synonym">Chrysanthemum cinerariifolium</name>
    <dbReference type="NCBI Taxonomy" id="118510"/>
    <lineage>
        <taxon>Eukaryota</taxon>
        <taxon>Viridiplantae</taxon>
        <taxon>Streptophyta</taxon>
        <taxon>Embryophyta</taxon>
        <taxon>Tracheophyta</taxon>
        <taxon>Spermatophyta</taxon>
        <taxon>Magnoliopsida</taxon>
        <taxon>eudicotyledons</taxon>
        <taxon>Gunneridae</taxon>
        <taxon>Pentapetalae</taxon>
        <taxon>asterids</taxon>
        <taxon>campanulids</taxon>
        <taxon>Asterales</taxon>
        <taxon>Asteraceae</taxon>
        <taxon>Asteroideae</taxon>
        <taxon>Anthemideae</taxon>
        <taxon>Anthemidinae</taxon>
        <taxon>Tanacetum</taxon>
    </lineage>
</organism>
<gene>
    <name evidence="1" type="ORF">Tci_025415</name>
</gene>
<dbReference type="EMBL" id="BKCJ010003173">
    <property type="protein sequence ID" value="GEU53437.1"/>
    <property type="molecule type" value="Genomic_DNA"/>
</dbReference>
<proteinExistence type="predicted"/>
<accession>A0A6L2KY14</accession>
<name>A0A6L2KY14_TANCI</name>
<reference evidence="1" key="1">
    <citation type="journal article" date="2019" name="Sci. Rep.">
        <title>Draft genome of Tanacetum cinerariifolium, the natural source of mosquito coil.</title>
        <authorList>
            <person name="Yamashiro T."/>
            <person name="Shiraishi A."/>
            <person name="Satake H."/>
            <person name="Nakayama K."/>
        </authorList>
    </citation>
    <scope>NUCLEOTIDE SEQUENCE</scope>
</reference>
<evidence type="ECO:0000313" key="1">
    <source>
        <dbReference type="EMBL" id="GEU53437.1"/>
    </source>
</evidence>